<proteinExistence type="predicted"/>
<dbReference type="SUPFAM" id="SSF54791">
    <property type="entry name" value="Eukaryotic type KH-domain (KH-domain type I)"/>
    <property type="match status" value="1"/>
</dbReference>
<evidence type="ECO:0000313" key="4">
    <source>
        <dbReference type="Proteomes" id="UP000053815"/>
    </source>
</evidence>
<dbReference type="InterPro" id="IPR036612">
    <property type="entry name" value="KH_dom_type_1_sf"/>
</dbReference>
<dbReference type="Gene3D" id="3.30.1370.10">
    <property type="entry name" value="K Homology domain, type 1"/>
    <property type="match status" value="1"/>
</dbReference>
<dbReference type="OrthoDB" id="5392646at2759"/>
<name>A0A0C9MNG8_9FUNG</name>
<dbReference type="PROSITE" id="PS50084">
    <property type="entry name" value="KH_TYPE_1"/>
    <property type="match status" value="1"/>
</dbReference>
<dbReference type="AlphaFoldDB" id="A0A0C9MNG8"/>
<evidence type="ECO:0000313" key="3">
    <source>
        <dbReference type="EMBL" id="GAN09039.1"/>
    </source>
</evidence>
<dbReference type="GO" id="GO:0003723">
    <property type="term" value="F:RNA binding"/>
    <property type="evidence" value="ECO:0007669"/>
    <property type="project" value="UniProtKB-UniRule"/>
</dbReference>
<protein>
    <recommendedName>
        <fullName evidence="2">K Homology domain-containing protein</fullName>
    </recommendedName>
</protein>
<dbReference type="Pfam" id="PF00013">
    <property type="entry name" value="KH_1"/>
    <property type="match status" value="1"/>
</dbReference>
<keyword evidence="1" id="KW-0694">RNA-binding</keyword>
<dbReference type="EMBL" id="DF836528">
    <property type="protein sequence ID" value="GAN09039.1"/>
    <property type="molecule type" value="Genomic_DNA"/>
</dbReference>
<reference evidence="3" key="1">
    <citation type="submission" date="2014-09" db="EMBL/GenBank/DDBJ databases">
        <title>Draft genome sequence of an oleaginous Mucoromycotina fungus Mucor ambiguus NBRC6742.</title>
        <authorList>
            <person name="Takeda I."/>
            <person name="Yamane N."/>
            <person name="Morita T."/>
            <person name="Tamano K."/>
            <person name="Machida M."/>
            <person name="Baker S."/>
            <person name="Koike H."/>
        </authorList>
    </citation>
    <scope>NUCLEOTIDE SEQUENCE</scope>
    <source>
        <strain evidence="3">NBRC 6742</strain>
    </source>
</reference>
<keyword evidence="4" id="KW-1185">Reference proteome</keyword>
<sequence length="614" mass="70148">MPPSIIPYRHLLRLGCLKRNYIRHLSTAPICLKDANSVKGELLSDQRLQAMVAELEKSANLQQGNDILLESIETLKPIQEVITVEELNKLVNVFEKSFSVRQLAEYSAVHHLPRNKRKKRQLIDGIISKHWGIQTVEEFDAAREKEALERRKDLVRETFPASFQQMFFIIGSNGDTIRTIEEDHQVLITIDVDKKLYTVEGPSKAVAQAKKEILTHMNIIQEEVDVPKGIKENTRLRSEVNESLVEVSKLAGSFITLEEDKFSLASTSSESLMNAKRLLTLMLSEMGATSKKALDSADHTVVHTHMEYTVLPMQDSSSMQLYDKKLNWNKLEYRNKDEQDDYMVLDSQDMIGGIDNMKDLLVKPLHAGAGDNVSLEARFGKLLFYGDPLPLTPTTTNISSLFKNRTRFFNSIPPRKITTPYMPMIHSLDGGFHQRTIQLEYVNQSLITDDNNENSDLKRLLVEFLIQEDGNLNVKKVIAEKNRSVVDIVGVHGCIDVRLLAKQYLNYTEKEDHVQALLEQCKLVSYGEMSAPKQQSILNERLVLSDISFINKKRYLFDDGLISVNHVEQQDKKVKRTEMMVTSVEPQTLDTSNAIERWPSFANILKSIARKWEY</sequence>
<dbReference type="InterPro" id="IPR004088">
    <property type="entry name" value="KH_dom_type_1"/>
</dbReference>
<dbReference type="InterPro" id="IPR004087">
    <property type="entry name" value="KH_dom"/>
</dbReference>
<dbReference type="Pfam" id="PF20776">
    <property type="entry name" value="SLS1_N"/>
    <property type="match status" value="1"/>
</dbReference>
<evidence type="ECO:0000259" key="2">
    <source>
        <dbReference type="SMART" id="SM00322"/>
    </source>
</evidence>
<feature type="domain" description="K Homology" evidence="2">
    <location>
        <begin position="153"/>
        <end position="218"/>
    </location>
</feature>
<dbReference type="Proteomes" id="UP000053815">
    <property type="component" value="Unassembled WGS sequence"/>
</dbReference>
<dbReference type="STRING" id="91626.A0A0C9MNG8"/>
<dbReference type="InterPro" id="IPR048400">
    <property type="entry name" value="SLS1_N"/>
</dbReference>
<dbReference type="SMART" id="SM00322">
    <property type="entry name" value="KH"/>
    <property type="match status" value="1"/>
</dbReference>
<gene>
    <name evidence="3" type="ORF">MAM1_0239c08561</name>
</gene>
<accession>A0A0C9MNG8</accession>
<organism evidence="3">
    <name type="scientific">Mucor ambiguus</name>
    <dbReference type="NCBI Taxonomy" id="91626"/>
    <lineage>
        <taxon>Eukaryota</taxon>
        <taxon>Fungi</taxon>
        <taxon>Fungi incertae sedis</taxon>
        <taxon>Mucoromycota</taxon>
        <taxon>Mucoromycotina</taxon>
        <taxon>Mucoromycetes</taxon>
        <taxon>Mucorales</taxon>
        <taxon>Mucorineae</taxon>
        <taxon>Mucoraceae</taxon>
        <taxon>Mucor</taxon>
    </lineage>
</organism>
<evidence type="ECO:0000256" key="1">
    <source>
        <dbReference type="PROSITE-ProRule" id="PRU00117"/>
    </source>
</evidence>